<dbReference type="OrthoDB" id="3174593at2"/>
<proteinExistence type="predicted"/>
<dbReference type="Gene3D" id="1.10.260.40">
    <property type="entry name" value="lambda repressor-like DNA-binding domains"/>
    <property type="match status" value="1"/>
</dbReference>
<reference evidence="3 4" key="1">
    <citation type="submission" date="2018-09" db="EMBL/GenBank/DDBJ databases">
        <title>Draft genome sequence of Rhodopseudomonas palustris 2.1.18.</title>
        <authorList>
            <person name="Robertson S.L."/>
            <person name="Meyer T.E."/>
            <person name="Kyndt J.A."/>
        </authorList>
    </citation>
    <scope>NUCLEOTIDE SEQUENCE [LARGE SCALE GENOMIC DNA]</scope>
    <source>
        <strain evidence="3 4">2.1.18</strain>
    </source>
</reference>
<dbReference type="AlphaFoldDB" id="A0A418VLT5"/>
<dbReference type="SUPFAM" id="SSF47413">
    <property type="entry name" value="lambda repressor-like DNA-binding domains"/>
    <property type="match status" value="1"/>
</dbReference>
<feature type="domain" description="HTH cro/C1-type" evidence="2">
    <location>
        <begin position="32"/>
        <end position="70"/>
    </location>
</feature>
<dbReference type="InterPro" id="IPR001387">
    <property type="entry name" value="Cro/C1-type_HTH"/>
</dbReference>
<dbReference type="Proteomes" id="UP000285523">
    <property type="component" value="Unassembled WGS sequence"/>
</dbReference>
<protein>
    <submittedName>
        <fullName evidence="3">Addiction module antidote protein, HigA family</fullName>
    </submittedName>
</protein>
<evidence type="ECO:0000259" key="2">
    <source>
        <dbReference type="Pfam" id="PF01381"/>
    </source>
</evidence>
<evidence type="ECO:0000313" key="3">
    <source>
        <dbReference type="EMBL" id="RJF77126.1"/>
    </source>
</evidence>
<dbReference type="GO" id="GO:0003677">
    <property type="term" value="F:DNA binding"/>
    <property type="evidence" value="ECO:0007669"/>
    <property type="project" value="UniProtKB-KW"/>
</dbReference>
<comment type="caution">
    <text evidence="3">The sequence shown here is derived from an EMBL/GenBank/DDBJ whole genome shotgun (WGS) entry which is preliminary data.</text>
</comment>
<dbReference type="NCBIfam" id="TIGR02607">
    <property type="entry name" value="antidote_HigA"/>
    <property type="match status" value="1"/>
</dbReference>
<organism evidence="3 4">
    <name type="scientific">Rhodopseudomonas palustris</name>
    <dbReference type="NCBI Taxonomy" id="1076"/>
    <lineage>
        <taxon>Bacteria</taxon>
        <taxon>Pseudomonadati</taxon>
        <taxon>Pseudomonadota</taxon>
        <taxon>Alphaproteobacteria</taxon>
        <taxon>Hyphomicrobiales</taxon>
        <taxon>Nitrobacteraceae</taxon>
        <taxon>Rhodopseudomonas</taxon>
    </lineage>
</organism>
<dbReference type="InterPro" id="IPR013430">
    <property type="entry name" value="Toxin_antidote_HigA"/>
</dbReference>
<gene>
    <name evidence="3" type="primary">higA</name>
    <name evidence="3" type="ORF">D4Q52_04710</name>
</gene>
<dbReference type="CDD" id="cd00093">
    <property type="entry name" value="HTH_XRE"/>
    <property type="match status" value="1"/>
</dbReference>
<evidence type="ECO:0000313" key="4">
    <source>
        <dbReference type="Proteomes" id="UP000285523"/>
    </source>
</evidence>
<dbReference type="Pfam" id="PF01381">
    <property type="entry name" value="HTH_3"/>
    <property type="match status" value="1"/>
</dbReference>
<accession>A0A418VLT5</accession>
<keyword evidence="1" id="KW-0238">DNA-binding</keyword>
<dbReference type="PANTHER" id="PTHR36924">
    <property type="entry name" value="ANTITOXIN HIGA-1"/>
    <property type="match status" value="1"/>
</dbReference>
<evidence type="ECO:0000256" key="1">
    <source>
        <dbReference type="ARBA" id="ARBA00023125"/>
    </source>
</evidence>
<dbReference type="EMBL" id="QYYD01000003">
    <property type="protein sequence ID" value="RJF77126.1"/>
    <property type="molecule type" value="Genomic_DNA"/>
</dbReference>
<sequence>MNDYVAKRSKERCPTHPGAVLREDVIPAVQKSKSEIARLLGISRQHLHDILSEKKPVSPEVAVRLGKLFGGGAGVWVRMQGAFDTWHAERTVDVSHIESLVA</sequence>
<name>A0A418VLT5_RHOPL</name>
<dbReference type="PANTHER" id="PTHR36924:SF1">
    <property type="entry name" value="ANTITOXIN HIGA-1"/>
    <property type="match status" value="1"/>
</dbReference>
<dbReference type="InterPro" id="IPR010982">
    <property type="entry name" value="Lambda_DNA-bd_dom_sf"/>
</dbReference>
<dbReference type="RefSeq" id="WP_119855377.1">
    <property type="nucleotide sequence ID" value="NZ_QYYD01000003.1"/>
</dbReference>